<keyword evidence="1" id="KW-0732">Signal</keyword>
<reference evidence="2 3" key="1">
    <citation type="submission" date="2018-06" db="EMBL/GenBank/DDBJ databases">
        <authorList>
            <consortium name="Pathogen Informatics"/>
            <person name="Doyle S."/>
        </authorList>
    </citation>
    <scope>NUCLEOTIDE SEQUENCE [LARGE SCALE GENOMIC DNA]</scope>
    <source>
        <strain evidence="2 3">NCTC8849</strain>
    </source>
</reference>
<dbReference type="EMBL" id="UGLC01000002">
    <property type="protein sequence ID" value="STT54732.1"/>
    <property type="molecule type" value="Genomic_DNA"/>
</dbReference>
<organism evidence="2 3">
    <name type="scientific">Klebsiella pneumoniae</name>
    <dbReference type="NCBI Taxonomy" id="573"/>
    <lineage>
        <taxon>Bacteria</taxon>
        <taxon>Pseudomonadati</taxon>
        <taxon>Pseudomonadota</taxon>
        <taxon>Gammaproteobacteria</taxon>
        <taxon>Enterobacterales</taxon>
        <taxon>Enterobacteriaceae</taxon>
        <taxon>Klebsiella/Raoultella group</taxon>
        <taxon>Klebsiella</taxon>
        <taxon>Klebsiella pneumoniae complex</taxon>
    </lineage>
</organism>
<evidence type="ECO:0000256" key="1">
    <source>
        <dbReference type="SAM" id="SignalP"/>
    </source>
</evidence>
<proteinExistence type="predicted"/>
<feature type="signal peptide" evidence="1">
    <location>
        <begin position="1"/>
        <end position="23"/>
    </location>
</feature>
<evidence type="ECO:0000313" key="3">
    <source>
        <dbReference type="Proteomes" id="UP000254799"/>
    </source>
</evidence>
<evidence type="ECO:0000313" key="2">
    <source>
        <dbReference type="EMBL" id="STT54732.1"/>
    </source>
</evidence>
<name>A0A377WLG7_KLEPN</name>
<gene>
    <name evidence="2" type="ORF">NCTC8849_03321</name>
</gene>
<dbReference type="AlphaFoldDB" id="A0A377WLG7"/>
<feature type="chain" id="PRO_5016705942" evidence="1">
    <location>
        <begin position="24"/>
        <end position="101"/>
    </location>
</feature>
<protein>
    <submittedName>
        <fullName evidence="2">Uncharacterized protein</fullName>
    </submittedName>
</protein>
<dbReference type="Proteomes" id="UP000254799">
    <property type="component" value="Unassembled WGS sequence"/>
</dbReference>
<accession>A0A377WLG7</accession>
<sequence length="101" mass="10582">MKIFAFILLAIGAVALSYGNAPAKRIQSCEKMGVGQAVCAAAEWDSEKVNVLPSYNPGLNKVIAAAQLAPPPDSKITTLLFARKKAAFGAAFLGFVAELND</sequence>